<dbReference type="Pfam" id="PF04768">
    <property type="entry name" value="NAT"/>
    <property type="match status" value="1"/>
</dbReference>
<evidence type="ECO:0000256" key="11">
    <source>
        <dbReference type="ARBA" id="ARBA00048372"/>
    </source>
</evidence>
<evidence type="ECO:0000256" key="5">
    <source>
        <dbReference type="ARBA" id="ARBA00022436"/>
    </source>
</evidence>
<keyword evidence="18" id="KW-1185">Reference proteome</keyword>
<evidence type="ECO:0000256" key="12">
    <source>
        <dbReference type="ARBA" id="ARBA00058188"/>
    </source>
</evidence>
<evidence type="ECO:0000256" key="13">
    <source>
        <dbReference type="ARBA" id="ARBA00071890"/>
    </source>
</evidence>
<dbReference type="GO" id="GO:0006536">
    <property type="term" value="P:glutamate metabolic process"/>
    <property type="evidence" value="ECO:0007669"/>
    <property type="project" value="TreeGrafter"/>
</dbReference>
<keyword evidence="7" id="KW-0809">Transit peptide</keyword>
<name>A0A811XW57_NYCPR</name>
<comment type="caution">
    <text evidence="17">The sequence shown here is derived from an EMBL/GenBank/DDBJ whole genome shotgun (WGS) entry which is preliminary data.</text>
</comment>
<keyword evidence="9" id="KW-0012">Acyltransferase</keyword>
<evidence type="ECO:0000256" key="14">
    <source>
        <dbReference type="ARBA" id="ARBA00076519"/>
    </source>
</evidence>
<gene>
    <name evidence="17" type="ORF">NYPRO_LOCUS400</name>
</gene>
<keyword evidence="5" id="KW-0835">Urea cycle</keyword>
<dbReference type="CDD" id="cd04265">
    <property type="entry name" value="DUF619-NAGS-U"/>
    <property type="match status" value="1"/>
</dbReference>
<protein>
    <recommendedName>
        <fullName evidence="13">N-acetylglutamate synthase, mitochondrial</fullName>
        <ecNumber evidence="4">2.3.1.1</ecNumber>
    </recommendedName>
    <alternativeName>
        <fullName evidence="14">Amino-acid acetyltransferase</fullName>
    </alternativeName>
</protein>
<evidence type="ECO:0000256" key="7">
    <source>
        <dbReference type="ARBA" id="ARBA00022946"/>
    </source>
</evidence>
<reference evidence="17" key="1">
    <citation type="submission" date="2020-12" db="EMBL/GenBank/DDBJ databases">
        <authorList>
            <consortium name="Molecular Ecology Group"/>
        </authorList>
    </citation>
    <scope>NUCLEOTIDE SEQUENCE</scope>
    <source>
        <strain evidence="17">TBG_1078</strain>
    </source>
</reference>
<comment type="subunit">
    <text evidence="10">Homodimer. Homotetramer.</text>
</comment>
<evidence type="ECO:0000313" key="17">
    <source>
        <dbReference type="EMBL" id="CAD7667055.1"/>
    </source>
</evidence>
<organism evidence="17 18">
    <name type="scientific">Nyctereutes procyonoides</name>
    <name type="common">Raccoon dog</name>
    <name type="synonym">Canis procyonoides</name>
    <dbReference type="NCBI Taxonomy" id="34880"/>
    <lineage>
        <taxon>Eukaryota</taxon>
        <taxon>Metazoa</taxon>
        <taxon>Chordata</taxon>
        <taxon>Craniata</taxon>
        <taxon>Vertebrata</taxon>
        <taxon>Euteleostomi</taxon>
        <taxon>Mammalia</taxon>
        <taxon>Eutheria</taxon>
        <taxon>Laurasiatheria</taxon>
        <taxon>Carnivora</taxon>
        <taxon>Caniformia</taxon>
        <taxon>Canidae</taxon>
        <taxon>Nyctereutes</taxon>
    </lineage>
</organism>
<evidence type="ECO:0000256" key="1">
    <source>
        <dbReference type="ARBA" id="ARBA00004305"/>
    </source>
</evidence>
<evidence type="ECO:0000256" key="2">
    <source>
        <dbReference type="ARBA" id="ARBA00004925"/>
    </source>
</evidence>
<comment type="similarity">
    <text evidence="3">Belongs to the acetyltransferase family.</text>
</comment>
<feature type="region of interest" description="Disordered" evidence="15">
    <location>
        <begin position="64"/>
        <end position="151"/>
    </location>
</feature>
<dbReference type="InterPro" id="IPR016181">
    <property type="entry name" value="Acyl_CoA_acyltransferase"/>
</dbReference>
<comment type="function">
    <text evidence="12">Plays a role in the regulation of ureagenesis by producing the essential cofactor N-acetylglutamate (NAG), thus modulating carbamoylphosphate synthase I (CPS1) activity.</text>
</comment>
<dbReference type="FunFam" id="3.40.1160.10:FF:000026">
    <property type="entry name" value="N-acetylglutamate synthase, mitochondrial"/>
    <property type="match status" value="1"/>
</dbReference>
<comment type="pathway">
    <text evidence="2">Amino-acid biosynthesis; L-arginine biosynthesis; N(2)-acetyl-L-ornithine from L-glutamate: step 1/4.</text>
</comment>
<feature type="compositionally biased region" description="Low complexity" evidence="15">
    <location>
        <begin position="89"/>
        <end position="98"/>
    </location>
</feature>
<evidence type="ECO:0000256" key="8">
    <source>
        <dbReference type="ARBA" id="ARBA00023128"/>
    </source>
</evidence>
<dbReference type="GO" id="GO:0005759">
    <property type="term" value="C:mitochondrial matrix"/>
    <property type="evidence" value="ECO:0007669"/>
    <property type="project" value="UniProtKB-SubCell"/>
</dbReference>
<keyword evidence="6" id="KW-0808">Transferase</keyword>
<evidence type="ECO:0000256" key="9">
    <source>
        <dbReference type="ARBA" id="ARBA00023315"/>
    </source>
</evidence>
<proteinExistence type="inferred from homology"/>
<dbReference type="Gene3D" id="3.40.630.30">
    <property type="match status" value="1"/>
</dbReference>
<evidence type="ECO:0000256" key="10">
    <source>
        <dbReference type="ARBA" id="ARBA00046824"/>
    </source>
</evidence>
<dbReference type="InterPro" id="IPR036393">
    <property type="entry name" value="AceGlu_kinase-like_sf"/>
</dbReference>
<dbReference type="GO" id="GO:0004042">
    <property type="term" value="F:L-glutamate N-acetyltransferase activity"/>
    <property type="evidence" value="ECO:0007669"/>
    <property type="project" value="TreeGrafter"/>
</dbReference>
<evidence type="ECO:0000256" key="3">
    <source>
        <dbReference type="ARBA" id="ARBA00008694"/>
    </source>
</evidence>
<dbReference type="PANTHER" id="PTHR23342:SF0">
    <property type="entry name" value="N-ACETYLGLUTAMATE SYNTHASE, MITOCHONDRIAL"/>
    <property type="match status" value="1"/>
</dbReference>
<feature type="compositionally biased region" description="Pro residues" evidence="15">
    <location>
        <begin position="128"/>
        <end position="147"/>
    </location>
</feature>
<evidence type="ECO:0000256" key="6">
    <source>
        <dbReference type="ARBA" id="ARBA00022679"/>
    </source>
</evidence>
<dbReference type="Proteomes" id="UP000645828">
    <property type="component" value="Unassembled WGS sequence"/>
</dbReference>
<dbReference type="SUPFAM" id="SSF55729">
    <property type="entry name" value="Acyl-CoA N-acyltransferases (Nat)"/>
    <property type="match status" value="1"/>
</dbReference>
<dbReference type="EMBL" id="CAJHUB010000649">
    <property type="protein sequence ID" value="CAD7667055.1"/>
    <property type="molecule type" value="Genomic_DNA"/>
</dbReference>
<accession>A0A811XW57</accession>
<dbReference type="GO" id="GO:0006526">
    <property type="term" value="P:L-arginine biosynthetic process"/>
    <property type="evidence" value="ECO:0007669"/>
    <property type="project" value="TreeGrafter"/>
</dbReference>
<feature type="compositionally biased region" description="Low complexity" evidence="15">
    <location>
        <begin position="1"/>
        <end position="14"/>
    </location>
</feature>
<evidence type="ECO:0000313" key="18">
    <source>
        <dbReference type="Proteomes" id="UP000645828"/>
    </source>
</evidence>
<sequence length="585" mass="63113">MHPEALRAPSSRPAPAGPAPPCSRLRAPPGPGARDRSALVGGPARLVVMATARLAWALRATSAGGRLRGPRSTGDARRLSGSTRRRAARGASPGRRLSTAWAPAQPVREGTEGAEDDTHAPAAEEPEWPPPPAPPVPPEPLEPPGPPAGRSLVQRDIQAFLNQCGASPGEARHWLTQFQTCYHSADKPFAVIEVDEEVLKCSRAVSSLAFALAFLQRMDMKPLVVLGLPAPTAPSGCLSFWEAKAQLAQHCKVLVDELRHNAATAVPFFGGGSVLGAAEPAPHASYGGIVSVETDLLQWCLESGSIPILCPIGETTARRSVLLDSLEVTAALAKALQPTKIIFLNTTGGLHDGTQKVLSNVNLPADLDLVTNAEWVSTKERQQMRLIVDVLSRLPHHSSAVITSASTLLTELFSNKGSGTLFKNAERMLRVRSLDSLDQGRLVNLVNASFGKKLRDDYLASLRPRLHSVYVSEGYNAAAILTTEPVLGGTPYLDKFVVSSSRQGQGSGQMLWECLRRDLQTLFWRSRVTNPINPWYFKHSDGSFSNKQWIFFWFGLADIRDSYELVNHAKGLPDSFCKPASDPGS</sequence>
<dbReference type="AlphaFoldDB" id="A0A811XW57"/>
<dbReference type="PANTHER" id="PTHR23342">
    <property type="entry name" value="N-ACETYLGLUTAMATE SYNTHASE"/>
    <property type="match status" value="1"/>
</dbReference>
<feature type="domain" description="N-acetyltransferase" evidence="16">
    <location>
        <begin position="426"/>
        <end position="577"/>
    </location>
</feature>
<dbReference type="SUPFAM" id="SSF53633">
    <property type="entry name" value="Carbamate kinase-like"/>
    <property type="match status" value="1"/>
</dbReference>
<dbReference type="InterPro" id="IPR001048">
    <property type="entry name" value="Asp/Glu/Uridylate_kinase"/>
</dbReference>
<dbReference type="EC" id="2.3.1.1" evidence="4"/>
<feature type="region of interest" description="Disordered" evidence="15">
    <location>
        <begin position="1"/>
        <end position="39"/>
    </location>
</feature>
<comment type="catalytic activity">
    <reaction evidence="11">
        <text>L-glutamate + acetyl-CoA = N-acetyl-L-glutamate + CoA + H(+)</text>
        <dbReference type="Rhea" id="RHEA:24292"/>
        <dbReference type="ChEBI" id="CHEBI:15378"/>
        <dbReference type="ChEBI" id="CHEBI:29985"/>
        <dbReference type="ChEBI" id="CHEBI:44337"/>
        <dbReference type="ChEBI" id="CHEBI:57287"/>
        <dbReference type="ChEBI" id="CHEBI:57288"/>
        <dbReference type="EC" id="2.3.1.1"/>
    </reaction>
</comment>
<evidence type="ECO:0000259" key="16">
    <source>
        <dbReference type="PROSITE" id="PS51731"/>
    </source>
</evidence>
<dbReference type="Gene3D" id="3.40.1160.10">
    <property type="entry name" value="Acetylglutamate kinase-like"/>
    <property type="match status" value="1"/>
</dbReference>
<dbReference type="GO" id="GO:0000050">
    <property type="term" value="P:urea cycle"/>
    <property type="evidence" value="ECO:0007669"/>
    <property type="project" value="UniProtKB-KW"/>
</dbReference>
<evidence type="ECO:0000256" key="15">
    <source>
        <dbReference type="SAM" id="MobiDB-lite"/>
    </source>
</evidence>
<comment type="subcellular location">
    <subcellularLocation>
        <location evidence="1">Mitochondrion matrix</location>
    </subcellularLocation>
</comment>
<keyword evidence="8" id="KW-0496">Mitochondrion</keyword>
<dbReference type="PROSITE" id="PS51731">
    <property type="entry name" value="GNAT_NAGS"/>
    <property type="match status" value="1"/>
</dbReference>
<dbReference type="Pfam" id="PF00696">
    <property type="entry name" value="AA_kinase"/>
    <property type="match status" value="1"/>
</dbReference>
<dbReference type="InterPro" id="IPR006855">
    <property type="entry name" value="Vertebrate-like_GNAT_dom"/>
</dbReference>
<dbReference type="FunFam" id="3.40.630.30:FF:000045">
    <property type="entry name" value="N-acetylglutamate synthase, mitochondrial"/>
    <property type="match status" value="1"/>
</dbReference>
<evidence type="ECO:0000256" key="4">
    <source>
        <dbReference type="ARBA" id="ARBA00012697"/>
    </source>
</evidence>